<evidence type="ECO:0000256" key="1">
    <source>
        <dbReference type="SAM" id="MobiDB-lite"/>
    </source>
</evidence>
<dbReference type="EMBL" id="FUYR01000002">
    <property type="protein sequence ID" value="SKB63961.1"/>
    <property type="molecule type" value="Genomic_DNA"/>
</dbReference>
<feature type="region of interest" description="Disordered" evidence="1">
    <location>
        <begin position="66"/>
        <end position="89"/>
    </location>
</feature>
<keyword evidence="3" id="KW-1185">Reference proteome</keyword>
<dbReference type="AlphaFoldDB" id="A0A1T5CX83"/>
<organism evidence="2 3">
    <name type="scientific">Daejeonella lutea</name>
    <dbReference type="NCBI Taxonomy" id="572036"/>
    <lineage>
        <taxon>Bacteria</taxon>
        <taxon>Pseudomonadati</taxon>
        <taxon>Bacteroidota</taxon>
        <taxon>Sphingobacteriia</taxon>
        <taxon>Sphingobacteriales</taxon>
        <taxon>Sphingobacteriaceae</taxon>
        <taxon>Daejeonella</taxon>
    </lineage>
</organism>
<sequence>MYQVSLLKSKQTISEYLRLKSTLRGLFGNNDAEYYINDKTAMNMTWEGNNMSIYIRYDPESGSMGLTIQDKKTPNTYPLRRDNSGVPKI</sequence>
<protein>
    <submittedName>
        <fullName evidence="2">Uncharacterized protein</fullName>
    </submittedName>
</protein>
<name>A0A1T5CX83_9SPHI</name>
<feature type="compositionally biased region" description="Basic and acidic residues" evidence="1">
    <location>
        <begin position="69"/>
        <end position="83"/>
    </location>
</feature>
<evidence type="ECO:0000313" key="2">
    <source>
        <dbReference type="EMBL" id="SKB63961.1"/>
    </source>
</evidence>
<dbReference type="Proteomes" id="UP000189981">
    <property type="component" value="Unassembled WGS sequence"/>
</dbReference>
<gene>
    <name evidence="2" type="ORF">SAMN05661099_1978</name>
</gene>
<accession>A0A1T5CX83</accession>
<evidence type="ECO:0000313" key="3">
    <source>
        <dbReference type="Proteomes" id="UP000189981"/>
    </source>
</evidence>
<proteinExistence type="predicted"/>
<reference evidence="3" key="1">
    <citation type="submission" date="2017-02" db="EMBL/GenBank/DDBJ databases">
        <authorList>
            <person name="Varghese N."/>
            <person name="Submissions S."/>
        </authorList>
    </citation>
    <scope>NUCLEOTIDE SEQUENCE [LARGE SCALE GENOMIC DNA]</scope>
    <source>
        <strain evidence="3">DSM 22385</strain>
    </source>
</reference>
<dbReference type="STRING" id="572036.SAMN05661099_1978"/>